<dbReference type="InterPro" id="IPR006860">
    <property type="entry name" value="FecR"/>
</dbReference>
<accession>A0ABR7D0B2</accession>
<reference evidence="4 5" key="1">
    <citation type="submission" date="2020-08" db="EMBL/GenBank/DDBJ databases">
        <title>Genome public.</title>
        <authorList>
            <person name="Liu C."/>
            <person name="Sun Q."/>
        </authorList>
    </citation>
    <scope>NUCLEOTIDE SEQUENCE [LARGE SCALE GENOMIC DNA]</scope>
    <source>
        <strain evidence="4 5">NSJ-56</strain>
    </source>
</reference>
<dbReference type="Gene3D" id="3.55.50.30">
    <property type="match status" value="1"/>
</dbReference>
<dbReference type="Pfam" id="PF04773">
    <property type="entry name" value="FecR"/>
    <property type="match status" value="1"/>
</dbReference>
<dbReference type="Pfam" id="PF16344">
    <property type="entry name" value="FecR_C"/>
    <property type="match status" value="1"/>
</dbReference>
<sequence length="408" mass="46868">MMTYSRAEILAQIIIRVKLGTASAEEREVLGSWLDESEDNRQLYKNIIRWKCIRERLRLEDEINQTTDFKRVHRVVSRRLVHKDFGQKQWRRIGWVAGIAAVCLFGVFLTWNSKRQPDTLVGVNERQDIRKIPMQPTREKVMLVLEDGRQFGLVSHASDSIKLSQVTLVGEGNGLSYRLHADSVPRQESRHRIYTTVGGDYALVLSDGTRVWLNAETELEYPVQFIGKERVVRLKGEAYFEVEHDAERPFIVETGDMRTRVLGTSFNISAYANEDAVYTTLLSGKVEVGLADNAEHGIVPVLLKPGMQSQWERGTDDFVVREVDPANYVAWRYGVFVFNEDDLDVVTRMLSRWYEVRFITDGIRVGHHTFSGKMSKDEKLESILKMLTMAGGPEFKIEGNIVRVIEKR</sequence>
<dbReference type="Proteomes" id="UP000646484">
    <property type="component" value="Unassembled WGS sequence"/>
</dbReference>
<organism evidence="4 5">
    <name type="scientific">Butyricimonas hominis</name>
    <dbReference type="NCBI Taxonomy" id="2763032"/>
    <lineage>
        <taxon>Bacteria</taxon>
        <taxon>Pseudomonadati</taxon>
        <taxon>Bacteroidota</taxon>
        <taxon>Bacteroidia</taxon>
        <taxon>Bacteroidales</taxon>
        <taxon>Odoribacteraceae</taxon>
        <taxon>Butyricimonas</taxon>
    </lineage>
</organism>
<evidence type="ECO:0000313" key="5">
    <source>
        <dbReference type="Proteomes" id="UP000646484"/>
    </source>
</evidence>
<dbReference type="EMBL" id="JACOOH010000004">
    <property type="protein sequence ID" value="MBC5621362.1"/>
    <property type="molecule type" value="Genomic_DNA"/>
</dbReference>
<keyword evidence="1" id="KW-0812">Transmembrane</keyword>
<evidence type="ECO:0000259" key="3">
    <source>
        <dbReference type="Pfam" id="PF16344"/>
    </source>
</evidence>
<protein>
    <submittedName>
        <fullName evidence="4">FecR domain-containing protein</fullName>
    </submittedName>
</protein>
<feature type="domain" description="Protein FecR C-terminal" evidence="3">
    <location>
        <begin position="336"/>
        <end position="403"/>
    </location>
</feature>
<evidence type="ECO:0000313" key="4">
    <source>
        <dbReference type="EMBL" id="MBC5621362.1"/>
    </source>
</evidence>
<gene>
    <name evidence="4" type="ORF">H8S64_09650</name>
</gene>
<evidence type="ECO:0000259" key="2">
    <source>
        <dbReference type="Pfam" id="PF04773"/>
    </source>
</evidence>
<feature type="transmembrane region" description="Helical" evidence="1">
    <location>
        <begin position="93"/>
        <end position="111"/>
    </location>
</feature>
<name>A0ABR7D0B2_9BACT</name>
<proteinExistence type="predicted"/>
<dbReference type="RefSeq" id="WP_186975915.1">
    <property type="nucleotide sequence ID" value="NZ_JACOOH010000004.1"/>
</dbReference>
<feature type="domain" description="FecR protein" evidence="2">
    <location>
        <begin position="192"/>
        <end position="287"/>
    </location>
</feature>
<dbReference type="InterPro" id="IPR032508">
    <property type="entry name" value="FecR_C"/>
</dbReference>
<comment type="caution">
    <text evidence="4">The sequence shown here is derived from an EMBL/GenBank/DDBJ whole genome shotgun (WGS) entry which is preliminary data.</text>
</comment>
<dbReference type="PANTHER" id="PTHR30273">
    <property type="entry name" value="PERIPLASMIC SIGNAL SENSOR AND SIGMA FACTOR ACTIVATOR FECR-RELATED"/>
    <property type="match status" value="1"/>
</dbReference>
<evidence type="ECO:0000256" key="1">
    <source>
        <dbReference type="SAM" id="Phobius"/>
    </source>
</evidence>
<keyword evidence="1" id="KW-0472">Membrane</keyword>
<dbReference type="Gene3D" id="2.60.120.1440">
    <property type="match status" value="1"/>
</dbReference>
<dbReference type="PANTHER" id="PTHR30273:SF2">
    <property type="entry name" value="PROTEIN FECR"/>
    <property type="match status" value="1"/>
</dbReference>
<keyword evidence="1" id="KW-1133">Transmembrane helix</keyword>
<dbReference type="InterPro" id="IPR012373">
    <property type="entry name" value="Ferrdict_sens_TM"/>
</dbReference>
<keyword evidence="5" id="KW-1185">Reference proteome</keyword>